<proteinExistence type="predicted"/>
<evidence type="ECO:0000313" key="2">
    <source>
        <dbReference type="Proteomes" id="UP000182054"/>
    </source>
</evidence>
<dbReference type="EMBL" id="FOJN01000001">
    <property type="protein sequence ID" value="SFA40080.1"/>
    <property type="molecule type" value="Genomic_DNA"/>
</dbReference>
<reference evidence="1 2" key="1">
    <citation type="submission" date="2016-10" db="EMBL/GenBank/DDBJ databases">
        <authorList>
            <person name="de Groot N.N."/>
        </authorList>
    </citation>
    <scope>NUCLEOTIDE SEQUENCE [LARGE SCALE GENOMIC DNA]</scope>
    <source>
        <strain evidence="1 2">DSM 44908</strain>
    </source>
</reference>
<dbReference type="AlphaFoldDB" id="A0A1I0SKQ5"/>
<organism evidence="1 2">
    <name type="scientific">Rhodococcoides kroppenstedtii</name>
    <dbReference type="NCBI Taxonomy" id="293050"/>
    <lineage>
        <taxon>Bacteria</taxon>
        <taxon>Bacillati</taxon>
        <taxon>Actinomycetota</taxon>
        <taxon>Actinomycetes</taxon>
        <taxon>Mycobacteriales</taxon>
        <taxon>Nocardiaceae</taxon>
        <taxon>Rhodococcoides</taxon>
    </lineage>
</organism>
<dbReference type="Proteomes" id="UP000182054">
    <property type="component" value="Unassembled WGS sequence"/>
</dbReference>
<accession>A0A1I0SKQ5</accession>
<name>A0A1I0SKQ5_9NOCA</name>
<protein>
    <submittedName>
        <fullName evidence="1">Uncharacterized protein</fullName>
    </submittedName>
</protein>
<gene>
    <name evidence="1" type="ORF">SAMN05444374_101436</name>
</gene>
<evidence type="ECO:0000313" key="1">
    <source>
        <dbReference type="EMBL" id="SFA40080.1"/>
    </source>
</evidence>
<sequence>MVLQVPKDPAPAAWLTRSGIAWDVLATFGPHTLYPAHARLRYIPDDGDAPRPEIPPRPLGEQGDGPVMAELCDMLAADTTTPQLCYFCLWEGWPEIDETITTGPPVVAIPNRTYHLFSGPLSDVGQWCAQPTPDMPPAAFIWPADRAWCVASDVDPTWAFINGSGATISRLVAQTRLDIVAADPPRTC</sequence>